<dbReference type="Gene3D" id="3.20.20.80">
    <property type="entry name" value="Glycosidases"/>
    <property type="match status" value="5"/>
</dbReference>
<dbReference type="NCBIfam" id="TIGR02401">
    <property type="entry name" value="trehalose_TreY"/>
    <property type="match status" value="1"/>
</dbReference>
<dbReference type="PANTHER" id="PTHR32438">
    <property type="entry name" value="4-ALPHA-GLUCANOTRANSFERASE DPE1, CHLOROPLASTIC/AMYLOPLASTIC"/>
    <property type="match status" value="1"/>
</dbReference>
<dbReference type="NCBIfam" id="NF011080">
    <property type="entry name" value="PRK14508.1-3"/>
    <property type="match status" value="1"/>
</dbReference>
<dbReference type="EMBL" id="QGDC01000004">
    <property type="protein sequence ID" value="RCH55399.1"/>
    <property type="molecule type" value="Genomic_DNA"/>
</dbReference>
<reference evidence="12 13" key="1">
    <citation type="submission" date="2018-05" db="EMBL/GenBank/DDBJ databases">
        <title>Mucilaginibacter hurinus sp. nov., isolated from briquette warehouse soil.</title>
        <authorList>
            <person name="Choi L."/>
        </authorList>
    </citation>
    <scope>NUCLEOTIDE SEQUENCE [LARGE SCALE GENOMIC DNA]</scope>
    <source>
        <strain evidence="12 13">ZR32</strain>
    </source>
</reference>
<keyword evidence="5 10" id="KW-0328">Glycosyltransferase</keyword>
<dbReference type="Pfam" id="PF02446">
    <property type="entry name" value="Glyco_hydro_77"/>
    <property type="match status" value="1"/>
</dbReference>
<dbReference type="InterPro" id="IPR006047">
    <property type="entry name" value="GH13_cat_dom"/>
</dbReference>
<dbReference type="InterPro" id="IPR012767">
    <property type="entry name" value="Trehalose_TreY"/>
</dbReference>
<evidence type="ECO:0000256" key="8">
    <source>
        <dbReference type="ARBA" id="ARBA00031423"/>
    </source>
</evidence>
<evidence type="ECO:0000256" key="6">
    <source>
        <dbReference type="ARBA" id="ARBA00022679"/>
    </source>
</evidence>
<name>A0A367GPK9_9SPHI</name>
<dbReference type="CDD" id="cd11336">
    <property type="entry name" value="AmyAc_MTSase"/>
    <property type="match status" value="1"/>
</dbReference>
<gene>
    <name evidence="12" type="ORF">DJ568_08970</name>
</gene>
<dbReference type="RefSeq" id="WP_114005020.1">
    <property type="nucleotide sequence ID" value="NZ_QGDC01000004.1"/>
</dbReference>
<evidence type="ECO:0000313" key="13">
    <source>
        <dbReference type="Proteomes" id="UP000253209"/>
    </source>
</evidence>
<evidence type="ECO:0000256" key="5">
    <source>
        <dbReference type="ARBA" id="ARBA00022676"/>
    </source>
</evidence>
<evidence type="ECO:0000256" key="7">
    <source>
        <dbReference type="ARBA" id="ARBA00023277"/>
    </source>
</evidence>
<dbReference type="InterPro" id="IPR003385">
    <property type="entry name" value="Glyco_hydro_77"/>
</dbReference>
<comment type="catalytic activity">
    <reaction evidence="1 10">
        <text>Transfers a segment of a (1-&gt;4)-alpha-D-glucan to a new position in an acceptor, which may be glucose or a (1-&gt;4)-alpha-D-glucan.</text>
        <dbReference type="EC" id="2.4.1.25"/>
    </reaction>
</comment>
<evidence type="ECO:0000256" key="3">
    <source>
        <dbReference type="ARBA" id="ARBA00012560"/>
    </source>
</evidence>
<accession>A0A367GPK9</accession>
<evidence type="ECO:0000313" key="12">
    <source>
        <dbReference type="EMBL" id="RCH55399.1"/>
    </source>
</evidence>
<comment type="caution">
    <text evidence="12">The sequence shown here is derived from an EMBL/GenBank/DDBJ whole genome shotgun (WGS) entry which is preliminary data.</text>
</comment>
<feature type="domain" description="Glycosyl hydrolase family 13 catalytic" evidence="11">
    <location>
        <begin position="6"/>
        <end position="480"/>
    </location>
</feature>
<sequence>MFNPVSTYRIQFNKEFNFEKFQALIPYYKRLGINTIYASPIFSAVPGSTHGYDVTDPLSINPEIGTIEQLRQISRTLRDEGIGWVQDIVPNHMAFHPNNKWLTDVLEKGSLSQYATFYDMAGTSELFAGRVMVPFLGDSLEAGIKNGELKTVYYNGGLSLSYYDTVYPLKLSSYSRVLSLSAENNQAIAQLSQQLGDILSISEPTAFAKATDEVKLQLASLYKNEGIKTFIDNNLDVINNDKQRLQQLVDEQHYRLCSWQETDTQINFRRFFTVNGLICLNMHIPEVFNHYHRLIHELVSEGVFQGLRVDHIDGLYDPVAYLQNLRNLVGKNVYIVAEKILEAGEKLPADWPIQGTSGYDYLALVNNLYTSKNNEKHFDGLYQKLAGVQPPVGRQITDKKAYILKQHMGGELSNLVEYLYKLNVVNAAKLDAIGKDTIAQAIAEFLIGCPVYRYYGNAFLLDGTEATEINKILERITPSKPELSEATEVLQTIFTGNEDGNYNERLKFYQRCMQFTGPLMAKGVEDTLMYTYNRFTGHNEVGDSPEAFGITRKQFHEYMKARQQEWPLAMSGTATHDTKRGEDVRARLNVLTNLADEWAALVNRWSKQNKVHKLNGAPDSNDEYLIYQTIAGSYPMPDADAGDYEQRLHQYLEKALREAKVHTQWAAPNDQYETAAKQFASGLLDKESDFWQTFEPFYKKMADLGIINSLAQLVLKFTTPGIPDVYQGCERWDLSLVDPDNRRPVDYTRNNEILNELEKNADPVKALWADRYNGTIKLWLAKKLFELRKQHAGLFEKGDYIPLKVKGKHKEHVMAFARAYRNTYVVTIVPLHVAALMSDNLHPDEIDWHNTRVILPDYMQGEYTNLLTAKKLSGNEIMLKNGLGAFPVGIVKGERPANKRGSGILMHITSLPAAFGIGDIGPQAKKFVDFLASGHQKYWQILPLSPTEPAAGNSPYSSFSSVAGNKLLISPQVLLAEGLLSEKDVADATLSITNVVDYEKAAEVRKPLFEKAWQNFKASLVEKSDSSFKHYCNDEGAWLDDFALYTVLKYHHGGKPWYQWQQHYKLRDKAALNSFAEKHADEILKEKWLQYTFKQQWLQLKLYSNSKQVSIIGDMPFYISYDSADVWANEGLFDLDNEGNMRAVAGVPPDYFNADGQLWGMPVFRWDKLKQTGYAWWIQRIKKNLELYDLLRLDHFRAFSAYWQVPADEDTAVNGSWQPGPGKDFFSAVKKKLNELPFIAEDLGDIDEDVYQLRDEFELPGMRVLQFAFGDDIAKSPYIPHNYTENTVAYTGTHDNNTTVGWYADVIDKKTSKRIKKYSGQKVTPKNIHEILHRMLLASVANTVIVPLQDVLGLDDKARVNIPASTENNWVWRLTDISEAEYFTRRLRDMTLLYNRF</sequence>
<keyword evidence="6 10" id="KW-0808">Transferase</keyword>
<dbReference type="Pfam" id="PF00128">
    <property type="entry name" value="Alpha-amylase"/>
    <property type="match status" value="1"/>
</dbReference>
<evidence type="ECO:0000259" key="11">
    <source>
        <dbReference type="SMART" id="SM00642"/>
    </source>
</evidence>
<dbReference type="InterPro" id="IPR017853">
    <property type="entry name" value="GH"/>
</dbReference>
<dbReference type="PANTHER" id="PTHR32438:SF5">
    <property type="entry name" value="4-ALPHA-GLUCANOTRANSFERASE DPE1, CHLOROPLASTIC_AMYLOPLASTIC"/>
    <property type="match status" value="1"/>
</dbReference>
<comment type="similarity">
    <text evidence="2 10">Belongs to the disproportionating enzyme family.</text>
</comment>
<dbReference type="NCBIfam" id="TIGR00217">
    <property type="entry name" value="malQ"/>
    <property type="match status" value="1"/>
</dbReference>
<keyword evidence="7 10" id="KW-0119">Carbohydrate metabolism</keyword>
<dbReference type="Proteomes" id="UP000253209">
    <property type="component" value="Unassembled WGS sequence"/>
</dbReference>
<keyword evidence="13" id="KW-1185">Reference proteome</keyword>
<protein>
    <recommendedName>
        <fullName evidence="4 10">4-alpha-glucanotransferase</fullName>
        <ecNumber evidence="3 10">2.4.1.25</ecNumber>
    </recommendedName>
    <alternativeName>
        <fullName evidence="8 10">Amylomaltase</fullName>
    </alternativeName>
    <alternativeName>
        <fullName evidence="9 10">Disproportionating enzyme</fullName>
    </alternativeName>
</protein>
<evidence type="ECO:0000256" key="9">
    <source>
        <dbReference type="ARBA" id="ARBA00031501"/>
    </source>
</evidence>
<dbReference type="GO" id="GO:0004134">
    <property type="term" value="F:4-alpha-glucanotransferase activity"/>
    <property type="evidence" value="ECO:0007669"/>
    <property type="project" value="UniProtKB-EC"/>
</dbReference>
<dbReference type="SUPFAM" id="SSF51445">
    <property type="entry name" value="(Trans)glycosidases"/>
    <property type="match status" value="2"/>
</dbReference>
<dbReference type="SMART" id="SM00642">
    <property type="entry name" value="Aamy"/>
    <property type="match status" value="1"/>
</dbReference>
<proteinExistence type="inferred from homology"/>
<dbReference type="NCBIfam" id="NF011079">
    <property type="entry name" value="PRK14508.1-2"/>
    <property type="match status" value="1"/>
</dbReference>
<organism evidence="12 13">
    <name type="scientific">Mucilaginibacter hurinus</name>
    <dbReference type="NCBI Taxonomy" id="2201324"/>
    <lineage>
        <taxon>Bacteria</taxon>
        <taxon>Pseudomonadati</taxon>
        <taxon>Bacteroidota</taxon>
        <taxon>Sphingobacteriia</taxon>
        <taxon>Sphingobacteriales</taxon>
        <taxon>Sphingobacteriaceae</taxon>
        <taxon>Mucilaginibacter</taxon>
    </lineage>
</organism>
<dbReference type="EC" id="2.4.1.25" evidence="3 10"/>
<evidence type="ECO:0000256" key="10">
    <source>
        <dbReference type="RuleBase" id="RU361207"/>
    </source>
</evidence>
<evidence type="ECO:0000256" key="1">
    <source>
        <dbReference type="ARBA" id="ARBA00000439"/>
    </source>
</evidence>
<dbReference type="GO" id="GO:0005975">
    <property type="term" value="P:carbohydrate metabolic process"/>
    <property type="evidence" value="ECO:0007669"/>
    <property type="project" value="InterPro"/>
</dbReference>
<evidence type="ECO:0000256" key="2">
    <source>
        <dbReference type="ARBA" id="ARBA00005684"/>
    </source>
</evidence>
<evidence type="ECO:0000256" key="4">
    <source>
        <dbReference type="ARBA" id="ARBA00020295"/>
    </source>
</evidence>
<dbReference type="OrthoDB" id="9811841at2"/>